<name>F2PRX8_TRIEC</name>
<dbReference type="HOGENOM" id="CLU_614216_0_0_1"/>
<protein>
    <submittedName>
        <fullName evidence="2">Uncharacterized protein</fullName>
    </submittedName>
</protein>
<organism evidence="2 3">
    <name type="scientific">Trichophyton equinum (strain ATCC MYA-4606 / CBS 127.97)</name>
    <name type="common">Horse ringworm fungus</name>
    <dbReference type="NCBI Taxonomy" id="559882"/>
    <lineage>
        <taxon>Eukaryota</taxon>
        <taxon>Fungi</taxon>
        <taxon>Dikarya</taxon>
        <taxon>Ascomycota</taxon>
        <taxon>Pezizomycotina</taxon>
        <taxon>Eurotiomycetes</taxon>
        <taxon>Eurotiomycetidae</taxon>
        <taxon>Onygenales</taxon>
        <taxon>Arthrodermataceae</taxon>
        <taxon>Trichophyton</taxon>
    </lineage>
</organism>
<dbReference type="EMBL" id="DS995734">
    <property type="protein sequence ID" value="EGE04646.1"/>
    <property type="molecule type" value="Genomic_DNA"/>
</dbReference>
<accession>F2PRX8</accession>
<evidence type="ECO:0000313" key="2">
    <source>
        <dbReference type="EMBL" id="EGE04646.1"/>
    </source>
</evidence>
<reference evidence="3" key="1">
    <citation type="journal article" date="2012" name="MBio">
        <title>Comparative genome analysis of Trichophyton rubrum and related dermatophytes reveals candidate genes involved in infection.</title>
        <authorList>
            <person name="Martinez D.A."/>
            <person name="Oliver B.G."/>
            <person name="Graeser Y."/>
            <person name="Goldberg J.M."/>
            <person name="Li W."/>
            <person name="Martinez-Rossi N.M."/>
            <person name="Monod M."/>
            <person name="Shelest E."/>
            <person name="Barton R.C."/>
            <person name="Birch E."/>
            <person name="Brakhage A.A."/>
            <person name="Chen Z."/>
            <person name="Gurr S.J."/>
            <person name="Heiman D."/>
            <person name="Heitman J."/>
            <person name="Kosti I."/>
            <person name="Rossi A."/>
            <person name="Saif S."/>
            <person name="Samalova M."/>
            <person name="Saunders C.W."/>
            <person name="Shea T."/>
            <person name="Summerbell R.C."/>
            <person name="Xu J."/>
            <person name="Young S."/>
            <person name="Zeng Q."/>
            <person name="Birren B.W."/>
            <person name="Cuomo C.A."/>
            <person name="White T.C."/>
        </authorList>
    </citation>
    <scope>NUCLEOTIDE SEQUENCE [LARGE SCALE GENOMIC DNA]</scope>
    <source>
        <strain evidence="3">ATCC MYA-4606 / CBS 127.97</strain>
    </source>
</reference>
<dbReference type="VEuPathDB" id="FungiDB:TEQG_03514"/>
<dbReference type="eggNOG" id="ENOG502QR0D">
    <property type="taxonomic scope" value="Eukaryota"/>
</dbReference>
<dbReference type="Proteomes" id="UP000009169">
    <property type="component" value="Unassembled WGS sequence"/>
</dbReference>
<feature type="region of interest" description="Disordered" evidence="1">
    <location>
        <begin position="1"/>
        <end position="39"/>
    </location>
</feature>
<keyword evidence="3" id="KW-1185">Reference proteome</keyword>
<sequence>MSEPFSISAVSDAGPLLTAEPGMETPSQPSRRIKKREGSSENKGFAILGDIRFKNEDYRCGGPGLVRLPTLNEILKPSEPLYILYHEELVGPLRDALKKWNVESRFINLHGQVRLKIEISDERALEPVFSRPIRATDPFTHKWPDLKSRILNILKGSEWTTLLSAHLRGPRNCSFIRTIIICVREDSINNWNDVRDSIFHHLDTNDPTHIAMEIIRDSIFHCSGQESILEERDWDIKAKLGGSLGMRGESRSSFTFGGFLELQFHHHHLHHHHHQWKRYGVTNFHSMANYPCLDDWKRHGIMPDDSRNHLTVDHPSHGDYNKSIKHYEKEALIIQTQEYYETKKRMEDEDPSLPKIKIADLKYDTDPPNRYIKTINLANDLDGIHQGPNDSMG</sequence>
<gene>
    <name evidence="2" type="ORF">TEQG_03514</name>
</gene>
<dbReference type="AlphaFoldDB" id="F2PRX8"/>
<proteinExistence type="predicted"/>
<evidence type="ECO:0000313" key="3">
    <source>
        <dbReference type="Proteomes" id="UP000009169"/>
    </source>
</evidence>
<dbReference type="OrthoDB" id="5424209at2759"/>
<evidence type="ECO:0000256" key="1">
    <source>
        <dbReference type="SAM" id="MobiDB-lite"/>
    </source>
</evidence>